<comment type="caution">
    <text evidence="1">The sequence shown here is derived from an EMBL/GenBank/DDBJ whole genome shotgun (WGS) entry which is preliminary data.</text>
</comment>
<dbReference type="EMBL" id="CAXAJV020001300">
    <property type="protein sequence ID" value="CAL7949998.1"/>
    <property type="molecule type" value="Genomic_DNA"/>
</dbReference>
<evidence type="ECO:0000313" key="1">
    <source>
        <dbReference type="EMBL" id="CAL7949998.1"/>
    </source>
</evidence>
<gene>
    <name evidence="1" type="ORF">XYLVIOL_LOCUS9710</name>
</gene>
<dbReference type="Proteomes" id="UP001642520">
    <property type="component" value="Unassembled WGS sequence"/>
</dbReference>
<accession>A0ABP1PDX2</accession>
<keyword evidence="2" id="KW-1185">Reference proteome</keyword>
<sequence length="235" mass="27133">MLPEKRSSIFEKFIIFSETDAKTVKLFSYGIASISLAIALYRIKPFAKFREPSSIPSRFLHKKVQLQGIVKCIESRCGTLLIVDHKPLIPLPRLSSKKYLPIKIAGVDVTNNGISWLQTIVNGKEISFIPLTKEQDYVNCIVSMQQDKEHIQIGEELTKLGFAEVKEDPLKIMMNDQHVLNYQKCLIRAQKWAQRKRNGHWHFVKHPTLLWRIQQSLDEKIKSIVPAFIARQLNI</sequence>
<organism evidence="1 2">
    <name type="scientific">Xylocopa violacea</name>
    <name type="common">Violet carpenter bee</name>
    <name type="synonym">Apis violacea</name>
    <dbReference type="NCBI Taxonomy" id="135666"/>
    <lineage>
        <taxon>Eukaryota</taxon>
        <taxon>Metazoa</taxon>
        <taxon>Ecdysozoa</taxon>
        <taxon>Arthropoda</taxon>
        <taxon>Hexapoda</taxon>
        <taxon>Insecta</taxon>
        <taxon>Pterygota</taxon>
        <taxon>Neoptera</taxon>
        <taxon>Endopterygota</taxon>
        <taxon>Hymenoptera</taxon>
        <taxon>Apocrita</taxon>
        <taxon>Aculeata</taxon>
        <taxon>Apoidea</taxon>
        <taxon>Anthophila</taxon>
        <taxon>Apidae</taxon>
        <taxon>Xylocopa</taxon>
        <taxon>Xylocopa</taxon>
    </lineage>
</organism>
<dbReference type="InterPro" id="IPR042421">
    <property type="entry name" value="C3orf33-like"/>
</dbReference>
<dbReference type="InterPro" id="IPR035437">
    <property type="entry name" value="SNase_OB-fold_sf"/>
</dbReference>
<name>A0ABP1PDX2_XYLVO</name>
<evidence type="ECO:0000313" key="2">
    <source>
        <dbReference type="Proteomes" id="UP001642520"/>
    </source>
</evidence>
<dbReference type="Gene3D" id="2.40.50.90">
    <property type="match status" value="1"/>
</dbReference>
<dbReference type="PANTHER" id="PTHR28434">
    <property type="entry name" value="PROTEIN C3ORF33"/>
    <property type="match status" value="1"/>
</dbReference>
<reference evidence="1 2" key="1">
    <citation type="submission" date="2024-08" db="EMBL/GenBank/DDBJ databases">
        <authorList>
            <person name="Will J Nash"/>
            <person name="Angela Man"/>
            <person name="Seanna McTaggart"/>
            <person name="Kendall Baker"/>
            <person name="Tom Barker"/>
            <person name="Leah Catchpole"/>
            <person name="Alex Durrant"/>
            <person name="Karim Gharbi"/>
            <person name="Naomi Irish"/>
            <person name="Gemy Kaithakottil"/>
            <person name="Debby Ku"/>
            <person name="Aaliyah Providence"/>
            <person name="Felix Shaw"/>
            <person name="David Swarbreck"/>
            <person name="Chris Watkins"/>
            <person name="Ann M. McCartney"/>
            <person name="Giulio Formenti"/>
            <person name="Alice Mouton"/>
            <person name="Noel Vella"/>
            <person name="Bjorn M von Reumont"/>
            <person name="Adriana Vella"/>
            <person name="Wilfried Haerty"/>
        </authorList>
    </citation>
    <scope>NUCLEOTIDE SEQUENCE [LARGE SCALE GENOMIC DNA]</scope>
</reference>
<proteinExistence type="predicted"/>
<dbReference type="SUPFAM" id="SSF50199">
    <property type="entry name" value="Staphylococcal nuclease"/>
    <property type="match status" value="1"/>
</dbReference>
<protein>
    <submittedName>
        <fullName evidence="1">Uncharacterized protein</fullName>
    </submittedName>
</protein>
<dbReference type="PANTHER" id="PTHR28434:SF1">
    <property type="entry name" value="PROTEIN C3ORF33"/>
    <property type="match status" value="1"/>
</dbReference>